<reference evidence="1" key="2">
    <citation type="submission" date="2025-09" db="UniProtKB">
        <authorList>
            <consortium name="Ensembl"/>
        </authorList>
    </citation>
    <scope>IDENTIFICATION</scope>
</reference>
<name>A0A3Q2XJF4_HIPCM</name>
<dbReference type="GeneTree" id="ENSGT01130000278392"/>
<protein>
    <submittedName>
        <fullName evidence="1">Si:ch1073-363c19.3</fullName>
    </submittedName>
</protein>
<evidence type="ECO:0000313" key="1">
    <source>
        <dbReference type="Ensembl" id="ENSHCOP00000000051.1"/>
    </source>
</evidence>
<dbReference type="Ensembl" id="ENSHCOT00000014429.1">
    <property type="protein sequence ID" value="ENSHCOP00000000051.1"/>
    <property type="gene ID" value="ENSHCOG00000021179.1"/>
</dbReference>
<reference evidence="1" key="1">
    <citation type="submission" date="2025-08" db="UniProtKB">
        <authorList>
            <consortium name="Ensembl"/>
        </authorList>
    </citation>
    <scope>IDENTIFICATION</scope>
</reference>
<evidence type="ECO:0000313" key="2">
    <source>
        <dbReference type="Proteomes" id="UP000264820"/>
    </source>
</evidence>
<proteinExistence type="predicted"/>
<sequence length="73" mass="8251">SKALSEPFARLRYLDTSLLVWRQQQAAVPQQPSSYLSRSQSAWYSSYGNSAVVVPDKSRLDDEQGRSRICALM</sequence>
<organism evidence="1 2">
    <name type="scientific">Hippocampus comes</name>
    <name type="common">Tiger tail seahorse</name>
    <dbReference type="NCBI Taxonomy" id="109280"/>
    <lineage>
        <taxon>Eukaryota</taxon>
        <taxon>Metazoa</taxon>
        <taxon>Chordata</taxon>
        <taxon>Craniata</taxon>
        <taxon>Vertebrata</taxon>
        <taxon>Euteleostomi</taxon>
        <taxon>Actinopterygii</taxon>
        <taxon>Neopterygii</taxon>
        <taxon>Teleostei</taxon>
        <taxon>Neoteleostei</taxon>
        <taxon>Acanthomorphata</taxon>
        <taxon>Syngnathiaria</taxon>
        <taxon>Syngnathiformes</taxon>
        <taxon>Syngnathoidei</taxon>
        <taxon>Syngnathidae</taxon>
        <taxon>Hippocampus</taxon>
    </lineage>
</organism>
<dbReference type="Proteomes" id="UP000264820">
    <property type="component" value="Unplaced"/>
</dbReference>
<accession>A0A3Q2XJF4</accession>
<keyword evidence="2" id="KW-1185">Reference proteome</keyword>
<dbReference type="OMA" id="QSAWYSS"/>
<dbReference type="AlphaFoldDB" id="A0A3Q2XJF4"/>